<dbReference type="OrthoDB" id="3297477at2"/>
<dbReference type="STRING" id="758803.SAMN05421803_12627"/>
<reference evidence="2 3" key="1">
    <citation type="submission" date="2016-11" db="EMBL/GenBank/DDBJ databases">
        <authorList>
            <person name="Jaros S."/>
            <person name="Januszkiewicz K."/>
            <person name="Wedrychowicz H."/>
        </authorList>
    </citation>
    <scope>NUCLEOTIDE SEQUENCE [LARGE SCALE GENOMIC DNA]</scope>
    <source>
        <strain evidence="2 3">CGMCC 4.5723</strain>
    </source>
</reference>
<dbReference type="EMBL" id="FQZK01000026">
    <property type="protein sequence ID" value="SHK64360.1"/>
    <property type="molecule type" value="Genomic_DNA"/>
</dbReference>
<dbReference type="AlphaFoldDB" id="A0A1M6U5C1"/>
<proteinExistence type="predicted"/>
<gene>
    <name evidence="2" type="ORF">SAMN05421803_12627</name>
</gene>
<feature type="transmembrane region" description="Helical" evidence="1">
    <location>
        <begin position="72"/>
        <end position="95"/>
    </location>
</feature>
<feature type="transmembrane region" description="Helical" evidence="1">
    <location>
        <begin position="38"/>
        <end position="57"/>
    </location>
</feature>
<feature type="transmembrane region" description="Helical" evidence="1">
    <location>
        <begin position="194"/>
        <end position="212"/>
    </location>
</feature>
<keyword evidence="1" id="KW-1133">Transmembrane helix</keyword>
<evidence type="ECO:0000256" key="1">
    <source>
        <dbReference type="SAM" id="Phobius"/>
    </source>
</evidence>
<feature type="transmembrane region" description="Helical" evidence="1">
    <location>
        <begin position="246"/>
        <end position="267"/>
    </location>
</feature>
<dbReference type="Proteomes" id="UP000184452">
    <property type="component" value="Unassembled WGS sequence"/>
</dbReference>
<organism evidence="2 3">
    <name type="scientific">Nocardiopsis flavescens</name>
    <dbReference type="NCBI Taxonomy" id="758803"/>
    <lineage>
        <taxon>Bacteria</taxon>
        <taxon>Bacillati</taxon>
        <taxon>Actinomycetota</taxon>
        <taxon>Actinomycetes</taxon>
        <taxon>Streptosporangiales</taxon>
        <taxon>Nocardiopsidaceae</taxon>
        <taxon>Nocardiopsis</taxon>
    </lineage>
</organism>
<feature type="transmembrane region" description="Helical" evidence="1">
    <location>
        <begin position="116"/>
        <end position="137"/>
    </location>
</feature>
<accession>A0A1M6U5C1</accession>
<dbReference type="RefSeq" id="WP_073383477.1">
    <property type="nucleotide sequence ID" value="NZ_FQZK01000026.1"/>
</dbReference>
<evidence type="ECO:0000313" key="2">
    <source>
        <dbReference type="EMBL" id="SHK64360.1"/>
    </source>
</evidence>
<keyword evidence="3" id="KW-1185">Reference proteome</keyword>
<sequence length="272" mass="28132">MAAVRERTGGAGREADPGFGSVLKSEWRKFLATPANRTMLVLAFVLTVGVTVLTMGFGDSAALAREQAEGEYAVIFFAGGFGTLTFAALAGNIVASEFRGPAVYTLTATPRRWRPLLAKLVILAVLALVVGVAVAQVNFHVSQAALAVAGEPTLSLGAAGMVRATLVYIPVGMAVQAVLTACAAAVLRSAAGAFVLVFLVNALPVFAAPFLGEWWMETVPRFTYGAAVESLAGIAVPGSEGYLPTAVAVLVVGAWLAVFTAVAVTVFERRDA</sequence>
<name>A0A1M6U5C1_9ACTN</name>
<protein>
    <submittedName>
        <fullName evidence="2">Uncharacterized protein</fullName>
    </submittedName>
</protein>
<keyword evidence="1" id="KW-0472">Membrane</keyword>
<feature type="transmembrane region" description="Helical" evidence="1">
    <location>
        <begin position="166"/>
        <end position="187"/>
    </location>
</feature>
<keyword evidence="1" id="KW-0812">Transmembrane</keyword>
<evidence type="ECO:0000313" key="3">
    <source>
        <dbReference type="Proteomes" id="UP000184452"/>
    </source>
</evidence>